<dbReference type="Proteomes" id="UP001596435">
    <property type="component" value="Unassembled WGS sequence"/>
</dbReference>
<evidence type="ECO:0000256" key="1">
    <source>
        <dbReference type="SAM" id="MobiDB-lite"/>
    </source>
</evidence>
<comment type="caution">
    <text evidence="2">The sequence shown here is derived from an EMBL/GenBank/DDBJ whole genome shotgun (WGS) entry which is preliminary data.</text>
</comment>
<dbReference type="GO" id="GO:0016491">
    <property type="term" value="F:oxidoreductase activity"/>
    <property type="evidence" value="ECO:0007669"/>
    <property type="project" value="UniProtKB-KW"/>
</dbReference>
<keyword evidence="3" id="KW-1185">Reference proteome</keyword>
<dbReference type="EC" id="1.-.-.-" evidence="2"/>
<evidence type="ECO:0000313" key="2">
    <source>
        <dbReference type="EMBL" id="MFC7184856.1"/>
    </source>
</evidence>
<dbReference type="EMBL" id="JBHTAJ010000123">
    <property type="protein sequence ID" value="MFC7184856.1"/>
    <property type="molecule type" value="Genomic_DNA"/>
</dbReference>
<dbReference type="Pfam" id="PF13618">
    <property type="entry name" value="Gluconate_2-dh3"/>
    <property type="match status" value="1"/>
</dbReference>
<dbReference type="InterPro" id="IPR027056">
    <property type="entry name" value="Gluconate_2DH_su3"/>
</dbReference>
<accession>A0ABW2G9Z1</accession>
<sequence>MHARRPPSRRIVPSGETGRRVPDFDVLDQSDAWDPASAATVYERLRLQPDLRFFTTTEEACAGALLDLLLAQDGPPQHPKVPVLQMVDARLAENRTDGWRHRDMPEDGDAWRATLRGLDEDADDQHTAPFAACTAERQRSLVQAVPDLQGDDWHGMPAGHVWSLWTRYACTAFYAHPWTGRPAITGASQPVIT</sequence>
<dbReference type="RefSeq" id="WP_345704060.1">
    <property type="nucleotide sequence ID" value="NZ_BAABKV010000001.1"/>
</dbReference>
<gene>
    <name evidence="2" type="ORF">ACFQMG_35450</name>
</gene>
<feature type="region of interest" description="Disordered" evidence="1">
    <location>
        <begin position="1"/>
        <end position="22"/>
    </location>
</feature>
<protein>
    <submittedName>
        <fullName evidence="2">Gluconate 2-dehydrogenase subunit 3 family protein</fullName>
        <ecNumber evidence="2">1.-.-.-</ecNumber>
    </submittedName>
</protein>
<proteinExistence type="predicted"/>
<organism evidence="2 3">
    <name type="scientific">Kitasatospora paranensis</name>
    <dbReference type="NCBI Taxonomy" id="258053"/>
    <lineage>
        <taxon>Bacteria</taxon>
        <taxon>Bacillati</taxon>
        <taxon>Actinomycetota</taxon>
        <taxon>Actinomycetes</taxon>
        <taxon>Kitasatosporales</taxon>
        <taxon>Streptomycetaceae</taxon>
        <taxon>Kitasatospora</taxon>
    </lineage>
</organism>
<reference evidence="3" key="1">
    <citation type="journal article" date="2019" name="Int. J. Syst. Evol. Microbiol.">
        <title>The Global Catalogue of Microorganisms (GCM) 10K type strain sequencing project: providing services to taxonomists for standard genome sequencing and annotation.</title>
        <authorList>
            <consortium name="The Broad Institute Genomics Platform"/>
            <consortium name="The Broad Institute Genome Sequencing Center for Infectious Disease"/>
            <person name="Wu L."/>
            <person name="Ma J."/>
        </authorList>
    </citation>
    <scope>NUCLEOTIDE SEQUENCE [LARGE SCALE GENOMIC DNA]</scope>
    <source>
        <strain evidence="3">CGMCC 1.12859</strain>
    </source>
</reference>
<name>A0ABW2G9Z1_9ACTN</name>
<evidence type="ECO:0000313" key="3">
    <source>
        <dbReference type="Proteomes" id="UP001596435"/>
    </source>
</evidence>
<keyword evidence="2" id="KW-0560">Oxidoreductase</keyword>